<evidence type="ECO:0000259" key="12">
    <source>
        <dbReference type="Pfam" id="PF00133"/>
    </source>
</evidence>
<organism evidence="15 16">
    <name type="scientific">Arxiozyma heterogenica</name>
    <dbReference type="NCBI Taxonomy" id="278026"/>
    <lineage>
        <taxon>Eukaryota</taxon>
        <taxon>Fungi</taxon>
        <taxon>Dikarya</taxon>
        <taxon>Ascomycota</taxon>
        <taxon>Saccharomycotina</taxon>
        <taxon>Saccharomycetes</taxon>
        <taxon>Saccharomycetales</taxon>
        <taxon>Saccharomycetaceae</taxon>
        <taxon>Arxiozyma</taxon>
    </lineage>
</organism>
<sequence length="909" mass="105318">MPNSQLAKTTTSTAINSLSLRLLKIGDKWKDHVIKGVPIPVSSNNLVPGKKKNVYILSMFPYPSGMLHMGHLRVYVISDSLNRFYQQRGHNVIHPMGWDAFGLPAENAAIERNIDPHLWTEQNIIKMKQQMNHMLANFQWDKEVKTCDPNYYRFTQWIFLQLFKNGLAYQKEAEINWDPVDKTVLANEQVDSKGRSWRSGALVEKKMLKQWFLGITKFSSSLLNGLNHLSLWPENVKNMQINWIGYSQGADIRFKTNDPQFNYITVYTTRAETLPVVQYLALSWNHPIVQKYSANDPHLQSFINLLPSLPKNTKKGYLIKDISAVNPFNNQSIPIFVAPYVMSDYGENGTAVMGCPGHDQRDFDFWNSNNNDDRTSKHIIYTCIQPKRIKDKNQVFNQSQLDPPYTSDVGFMQSNAEKYFNMSTIEARKKIIEDLATIGIAKAVSKTKLRDWLISRQRYWGTPIPIIHCHSCGSVPVPEEDLPVLLPDIQGIPKKGGNPLEHIPEFVNVKCPSCGGDAKRETDTMDTFIDSSWYYFRYLDPKNDKSPFDPKKINDSMPIDLYIGGIEHAILHLLYSRFISKFMGSINMWDHATNEPFKQLVTQGMVHGKTFIDSNNGRFLKPDEIELRGSEWFIKETGTKPAITYEKMSKSKYNGVDPDECIRNHGPDATRAHMLFQSPISEVLKWDDTKIVGVERWLDHVVKLTKDIAEAKDDIFNQDYIKPNDKNEVEINFHNEFEKLSRRITESFEKYLSLNTIISDYMKMTQLLEAAHREGKIRNSLIMQNLRKLVTELYPVAPCISEECASIIKSAQPTLEEWNHYEWPRVYPLADWHYKCYQVAVNGRSRFWFVDERDLFDKGEEYVLDKVMSSLDSQRFLKGLNYDKIILKNNIINFTFKKRKNLFKKEEKN</sequence>
<reference evidence="16" key="1">
    <citation type="submission" date="2023-07" db="EMBL/GenBank/DDBJ databases">
        <title>A draft genome of Kazachstania heterogenica Y-27499.</title>
        <authorList>
            <person name="Donic C."/>
            <person name="Kralova J.S."/>
            <person name="Fidel L."/>
            <person name="Ben-Dor S."/>
            <person name="Jung S."/>
        </authorList>
    </citation>
    <scope>NUCLEOTIDE SEQUENCE [LARGE SCALE GENOMIC DNA]</scope>
    <source>
        <strain evidence="16">Y27499</strain>
    </source>
</reference>
<evidence type="ECO:0000259" key="13">
    <source>
        <dbReference type="Pfam" id="PF09334"/>
    </source>
</evidence>
<dbReference type="Proteomes" id="UP001306508">
    <property type="component" value="Unassembled WGS sequence"/>
</dbReference>
<evidence type="ECO:0000256" key="9">
    <source>
        <dbReference type="ARBA" id="ARBA00030520"/>
    </source>
</evidence>
<dbReference type="SUPFAM" id="SSF50677">
    <property type="entry name" value="ValRS/IleRS/LeuRS editing domain"/>
    <property type="match status" value="1"/>
</dbReference>
<evidence type="ECO:0000313" key="16">
    <source>
        <dbReference type="Proteomes" id="UP001306508"/>
    </source>
</evidence>
<evidence type="ECO:0000256" key="5">
    <source>
        <dbReference type="ARBA" id="ARBA00022741"/>
    </source>
</evidence>
<keyword evidence="16" id="KW-1185">Reference proteome</keyword>
<evidence type="ECO:0000256" key="10">
    <source>
        <dbReference type="ARBA" id="ARBA00047469"/>
    </source>
</evidence>
<dbReference type="Gene3D" id="1.10.730.10">
    <property type="entry name" value="Isoleucyl-tRNA Synthetase, Domain 1"/>
    <property type="match status" value="1"/>
</dbReference>
<name>A0AAN7WKY3_9SACH</name>
<dbReference type="InterPro" id="IPR015413">
    <property type="entry name" value="Methionyl/Leucyl_tRNA_Synth"/>
</dbReference>
<dbReference type="CDD" id="cd00812">
    <property type="entry name" value="LeuRS_core"/>
    <property type="match status" value="1"/>
</dbReference>
<evidence type="ECO:0000256" key="1">
    <source>
        <dbReference type="ARBA" id="ARBA00004305"/>
    </source>
</evidence>
<feature type="domain" description="Aminoacyl-tRNA synthetase class Ia" evidence="12">
    <location>
        <begin position="449"/>
        <end position="607"/>
    </location>
</feature>
<dbReference type="NCBIfam" id="TIGR00396">
    <property type="entry name" value="leuS_bact"/>
    <property type="match status" value="1"/>
</dbReference>
<gene>
    <name evidence="15" type="ORF">RI543_002140</name>
</gene>
<keyword evidence="8 11" id="KW-0030">Aminoacyl-tRNA synthetase</keyword>
<dbReference type="Pfam" id="PF00133">
    <property type="entry name" value="tRNA-synt_1"/>
    <property type="match status" value="1"/>
</dbReference>
<dbReference type="SUPFAM" id="SSF52374">
    <property type="entry name" value="Nucleotidylyl transferase"/>
    <property type="match status" value="1"/>
</dbReference>
<dbReference type="PRINTS" id="PR00985">
    <property type="entry name" value="TRNASYNTHLEU"/>
</dbReference>
<evidence type="ECO:0000256" key="11">
    <source>
        <dbReference type="RuleBase" id="RU363035"/>
    </source>
</evidence>
<evidence type="ECO:0000313" key="15">
    <source>
        <dbReference type="EMBL" id="KAK5780384.1"/>
    </source>
</evidence>
<evidence type="ECO:0000259" key="14">
    <source>
        <dbReference type="Pfam" id="PF13603"/>
    </source>
</evidence>
<dbReference type="FunFam" id="3.40.50.620:FF:000100">
    <property type="entry name" value="probable leucine--tRNA ligase, mitochondrial"/>
    <property type="match status" value="1"/>
</dbReference>
<dbReference type="GO" id="GO:0004823">
    <property type="term" value="F:leucine-tRNA ligase activity"/>
    <property type="evidence" value="ECO:0007669"/>
    <property type="project" value="UniProtKB-EC"/>
</dbReference>
<dbReference type="InterPro" id="IPR009008">
    <property type="entry name" value="Val/Leu/Ile-tRNA-synth_edit"/>
</dbReference>
<dbReference type="EC" id="6.1.1.4" evidence="3"/>
<comment type="caution">
    <text evidence="15">The sequence shown here is derived from an EMBL/GenBank/DDBJ whole genome shotgun (WGS) entry which is preliminary data.</text>
</comment>
<comment type="similarity">
    <text evidence="2 11">Belongs to the class-I aminoacyl-tRNA synthetase family.</text>
</comment>
<dbReference type="FunFam" id="3.40.50.620:FF:000003">
    <property type="entry name" value="Leucine--tRNA ligase"/>
    <property type="match status" value="1"/>
</dbReference>
<dbReference type="SUPFAM" id="SSF47323">
    <property type="entry name" value="Anticodon-binding domain of a subclass of class I aminoacyl-tRNA synthetases"/>
    <property type="match status" value="1"/>
</dbReference>
<dbReference type="Gene3D" id="3.40.50.620">
    <property type="entry name" value="HUPs"/>
    <property type="match status" value="2"/>
</dbReference>
<protein>
    <recommendedName>
        <fullName evidence="3">leucine--tRNA ligase</fullName>
        <ecNumber evidence="3">6.1.1.4</ecNumber>
    </recommendedName>
    <alternativeName>
        <fullName evidence="9">Leucyl-tRNA synthetase</fullName>
    </alternativeName>
</protein>
<comment type="catalytic activity">
    <reaction evidence="10">
        <text>tRNA(Leu) + L-leucine + ATP = L-leucyl-tRNA(Leu) + AMP + diphosphate</text>
        <dbReference type="Rhea" id="RHEA:11688"/>
        <dbReference type="Rhea" id="RHEA-COMP:9613"/>
        <dbReference type="Rhea" id="RHEA-COMP:9622"/>
        <dbReference type="ChEBI" id="CHEBI:30616"/>
        <dbReference type="ChEBI" id="CHEBI:33019"/>
        <dbReference type="ChEBI" id="CHEBI:57427"/>
        <dbReference type="ChEBI" id="CHEBI:78442"/>
        <dbReference type="ChEBI" id="CHEBI:78494"/>
        <dbReference type="ChEBI" id="CHEBI:456215"/>
        <dbReference type="EC" id="6.1.1.4"/>
    </reaction>
</comment>
<dbReference type="InterPro" id="IPR025709">
    <property type="entry name" value="Leu_tRNA-synth_edit"/>
</dbReference>
<dbReference type="GO" id="GO:0002161">
    <property type="term" value="F:aminoacyl-tRNA deacylase activity"/>
    <property type="evidence" value="ECO:0007669"/>
    <property type="project" value="InterPro"/>
</dbReference>
<accession>A0AAN7WKY3</accession>
<dbReference type="Pfam" id="PF13603">
    <property type="entry name" value="tRNA-synt_1_2"/>
    <property type="match status" value="1"/>
</dbReference>
<evidence type="ECO:0000256" key="6">
    <source>
        <dbReference type="ARBA" id="ARBA00022840"/>
    </source>
</evidence>
<dbReference type="GO" id="GO:0005524">
    <property type="term" value="F:ATP binding"/>
    <property type="evidence" value="ECO:0007669"/>
    <property type="project" value="UniProtKB-KW"/>
</dbReference>
<keyword evidence="5 11" id="KW-0547">Nucleotide-binding</keyword>
<dbReference type="GO" id="GO:0032543">
    <property type="term" value="P:mitochondrial translation"/>
    <property type="evidence" value="ECO:0007669"/>
    <property type="project" value="TreeGrafter"/>
</dbReference>
<dbReference type="Pfam" id="PF09334">
    <property type="entry name" value="tRNA-synt_1g"/>
    <property type="match status" value="1"/>
</dbReference>
<keyword evidence="4 11" id="KW-0436">Ligase</keyword>
<dbReference type="FunFam" id="1.10.730.10:FF:000002">
    <property type="entry name" value="Leucine--tRNA ligase"/>
    <property type="match status" value="1"/>
</dbReference>
<dbReference type="EMBL" id="JAWIZZ010000041">
    <property type="protein sequence ID" value="KAK5780384.1"/>
    <property type="molecule type" value="Genomic_DNA"/>
</dbReference>
<dbReference type="AlphaFoldDB" id="A0AAN7WKY3"/>
<evidence type="ECO:0000256" key="2">
    <source>
        <dbReference type="ARBA" id="ARBA00005594"/>
    </source>
</evidence>
<dbReference type="InterPro" id="IPR014729">
    <property type="entry name" value="Rossmann-like_a/b/a_fold"/>
</dbReference>
<keyword evidence="7 11" id="KW-0648">Protein biosynthesis</keyword>
<dbReference type="InterPro" id="IPR002302">
    <property type="entry name" value="Leu-tRNA-ligase"/>
</dbReference>
<dbReference type="InterPro" id="IPR009080">
    <property type="entry name" value="tRNAsynth_Ia_anticodon-bd"/>
</dbReference>
<evidence type="ECO:0000256" key="8">
    <source>
        <dbReference type="ARBA" id="ARBA00023146"/>
    </source>
</evidence>
<comment type="subcellular location">
    <subcellularLocation>
        <location evidence="1">Mitochondrion matrix</location>
    </subcellularLocation>
</comment>
<keyword evidence="6 11" id="KW-0067">ATP-binding</keyword>
<dbReference type="GO" id="GO:0005759">
    <property type="term" value="C:mitochondrial matrix"/>
    <property type="evidence" value="ECO:0007669"/>
    <property type="project" value="UniProtKB-SubCell"/>
</dbReference>
<dbReference type="PANTHER" id="PTHR43740:SF2">
    <property type="entry name" value="LEUCINE--TRNA LIGASE, MITOCHONDRIAL"/>
    <property type="match status" value="1"/>
</dbReference>
<evidence type="ECO:0000256" key="4">
    <source>
        <dbReference type="ARBA" id="ARBA00022598"/>
    </source>
</evidence>
<evidence type="ECO:0000256" key="3">
    <source>
        <dbReference type="ARBA" id="ARBA00013164"/>
    </source>
</evidence>
<evidence type="ECO:0000256" key="7">
    <source>
        <dbReference type="ARBA" id="ARBA00022917"/>
    </source>
</evidence>
<dbReference type="GO" id="GO:0006429">
    <property type="term" value="P:leucyl-tRNA aminoacylation"/>
    <property type="evidence" value="ECO:0007669"/>
    <property type="project" value="InterPro"/>
</dbReference>
<dbReference type="PROSITE" id="PS00178">
    <property type="entry name" value="AA_TRNA_LIGASE_I"/>
    <property type="match status" value="1"/>
</dbReference>
<feature type="domain" description="Leucyl-tRNA synthetase editing" evidence="14">
    <location>
        <begin position="242"/>
        <end position="435"/>
    </location>
</feature>
<feature type="domain" description="Methionyl/Leucyl tRNA synthetase" evidence="13">
    <location>
        <begin position="55"/>
        <end position="192"/>
    </location>
</feature>
<dbReference type="InterPro" id="IPR001412">
    <property type="entry name" value="aa-tRNA-synth_I_CS"/>
</dbReference>
<dbReference type="PANTHER" id="PTHR43740">
    <property type="entry name" value="LEUCYL-TRNA SYNTHETASE"/>
    <property type="match status" value="1"/>
</dbReference>
<proteinExistence type="inferred from homology"/>
<dbReference type="InterPro" id="IPR002300">
    <property type="entry name" value="aa-tRNA-synth_Ia"/>
</dbReference>